<gene>
    <name evidence="3" type="primary">rebM_3</name>
    <name evidence="3" type="ORF">CLRAG_09410</name>
</gene>
<evidence type="ECO:0000256" key="1">
    <source>
        <dbReference type="ARBA" id="ARBA00022679"/>
    </source>
</evidence>
<keyword evidence="4" id="KW-1185">Reference proteome</keyword>
<reference evidence="3 4" key="1">
    <citation type="journal article" date="2012" name="Front. Microbiol.">
        <title>Draft Genome Sequence of the Virulent Strain 01-B526 of the Fish Pathogen Aeromonas salmonicida.</title>
        <authorList>
            <person name="Charette S.J."/>
            <person name="Brochu F."/>
            <person name="Boyle B."/>
            <person name="Filion G."/>
            <person name="Tanaka K.H."/>
            <person name="Derome N."/>
        </authorList>
    </citation>
    <scope>NUCLEOTIDE SEQUENCE [LARGE SCALE GENOMIC DNA]</scope>
    <source>
        <strain evidence="3 4">P11</strain>
    </source>
</reference>
<dbReference type="GO" id="GO:0016126">
    <property type="term" value="P:sterol biosynthetic process"/>
    <property type="evidence" value="ECO:0007669"/>
    <property type="project" value="TreeGrafter"/>
</dbReference>
<dbReference type="InterPro" id="IPR050447">
    <property type="entry name" value="Erg6_SMT_methyltransf"/>
</dbReference>
<keyword evidence="3" id="KW-0489">Methyltransferase</keyword>
<dbReference type="GO" id="GO:0102082">
    <property type="term" value="F:demethylrebeccamycin--D-glucose O-methyltransferase activity"/>
    <property type="evidence" value="ECO:0007669"/>
    <property type="project" value="UniProtKB-EC"/>
</dbReference>
<keyword evidence="1 3" id="KW-0808">Transferase</keyword>
<dbReference type="EMBL" id="LROS01000010">
    <property type="protein sequence ID" value="OBR95103.1"/>
    <property type="molecule type" value="Genomic_DNA"/>
</dbReference>
<dbReference type="GO" id="GO:0032259">
    <property type="term" value="P:methylation"/>
    <property type="evidence" value="ECO:0007669"/>
    <property type="project" value="UniProtKB-KW"/>
</dbReference>
<dbReference type="AlphaFoldDB" id="A0A1A6AYK1"/>
<evidence type="ECO:0000259" key="2">
    <source>
        <dbReference type="Pfam" id="PF13847"/>
    </source>
</evidence>
<dbReference type="EC" id="2.1.1.164" evidence="3"/>
<dbReference type="PANTHER" id="PTHR44068">
    <property type="entry name" value="ZGC:194242"/>
    <property type="match status" value="1"/>
</dbReference>
<evidence type="ECO:0000313" key="3">
    <source>
        <dbReference type="EMBL" id="OBR95103.1"/>
    </source>
</evidence>
<evidence type="ECO:0000313" key="4">
    <source>
        <dbReference type="Proteomes" id="UP000093954"/>
    </source>
</evidence>
<comment type="caution">
    <text evidence="3">The sequence shown here is derived from an EMBL/GenBank/DDBJ whole genome shotgun (WGS) entry which is preliminary data.</text>
</comment>
<dbReference type="InterPro" id="IPR029063">
    <property type="entry name" value="SAM-dependent_MTases_sf"/>
</dbReference>
<dbReference type="InterPro" id="IPR025714">
    <property type="entry name" value="Methyltranfer_dom"/>
</dbReference>
<dbReference type="Proteomes" id="UP000093954">
    <property type="component" value="Unassembled WGS sequence"/>
</dbReference>
<dbReference type="PATRIC" id="fig|1353534.3.peg.956"/>
<feature type="domain" description="Methyltransferase" evidence="2">
    <location>
        <begin position="42"/>
        <end position="150"/>
    </location>
</feature>
<dbReference type="CDD" id="cd02440">
    <property type="entry name" value="AdoMet_MTases"/>
    <property type="match status" value="1"/>
</dbReference>
<accession>A0A1A6AYK1</accession>
<dbReference type="SUPFAM" id="SSF53335">
    <property type="entry name" value="S-adenosyl-L-methionine-dependent methyltransferases"/>
    <property type="match status" value="1"/>
</dbReference>
<name>A0A1A6AYK1_9CLOT</name>
<dbReference type="RefSeq" id="WP_065077313.1">
    <property type="nucleotide sequence ID" value="NZ_LROS01000010.1"/>
</dbReference>
<dbReference type="PANTHER" id="PTHR44068:SF1">
    <property type="entry name" value="HYPOTHETICAL LOC100005854"/>
    <property type="match status" value="1"/>
</dbReference>
<sequence>MLDGLFQNTCKPKGLGGKMILKMMNSGHAKLADWGLKHINLKSTDYVLDVGCGGGANIAKLLESCPNGFVAGIDYSEESVKCSRKRNINFIKKNCEIKIGNVNNIPYKDKSFDIVTAFETIYFWPNLCENFKEVERILKPKGCFMICCEEGNPANDKWSKKIEGMTVYSIIQLKNILKSAGFTVIQEDQKQNTSWICLVGRKK</sequence>
<protein>
    <submittedName>
        <fullName evidence="3">Demethylrebeccamycin-D-glucose O-methyltransferase</fullName>
        <ecNumber evidence="3">2.1.1.164</ecNumber>
    </submittedName>
</protein>
<dbReference type="GO" id="GO:0003838">
    <property type="term" value="F:sterol 24-C-methyltransferase activity"/>
    <property type="evidence" value="ECO:0007669"/>
    <property type="project" value="TreeGrafter"/>
</dbReference>
<dbReference type="Gene3D" id="3.40.50.150">
    <property type="entry name" value="Vaccinia Virus protein VP39"/>
    <property type="match status" value="1"/>
</dbReference>
<organism evidence="3 4">
    <name type="scientific">Clostridium ragsdalei P11</name>
    <dbReference type="NCBI Taxonomy" id="1353534"/>
    <lineage>
        <taxon>Bacteria</taxon>
        <taxon>Bacillati</taxon>
        <taxon>Bacillota</taxon>
        <taxon>Clostridia</taxon>
        <taxon>Eubacteriales</taxon>
        <taxon>Clostridiaceae</taxon>
        <taxon>Clostridium</taxon>
    </lineage>
</organism>
<dbReference type="Pfam" id="PF13847">
    <property type="entry name" value="Methyltransf_31"/>
    <property type="match status" value="1"/>
</dbReference>
<proteinExistence type="predicted"/>